<dbReference type="PhylomeDB" id="A0A060TB78"/>
<dbReference type="PANTHER" id="PTHR15561">
    <property type="entry name" value="CALCITONIN GENE-RELATED PEPTIDE-RECEPTOR COMPONENT PROTEIN"/>
    <property type="match status" value="1"/>
</dbReference>
<dbReference type="SUPFAM" id="SSF47819">
    <property type="entry name" value="HRDC-like"/>
    <property type="match status" value="1"/>
</dbReference>
<evidence type="ECO:0000256" key="3">
    <source>
        <dbReference type="ARBA" id="ARBA00016672"/>
    </source>
</evidence>
<dbReference type="GO" id="GO:0005666">
    <property type="term" value="C:RNA polymerase III complex"/>
    <property type="evidence" value="ECO:0007669"/>
    <property type="project" value="InterPro"/>
</dbReference>
<evidence type="ECO:0000256" key="2">
    <source>
        <dbReference type="ARBA" id="ARBA00006898"/>
    </source>
</evidence>
<accession>A0A060TB78</accession>
<keyword evidence="4" id="KW-0240">DNA-directed RNA polymerase</keyword>
<reference evidence="8" key="2">
    <citation type="submission" date="2014-06" db="EMBL/GenBank/DDBJ databases">
        <title>The complete genome of Blastobotrys (Arxula) adeninivorans LS3 - a yeast of biotechnological interest.</title>
        <authorList>
            <person name="Kunze G."/>
            <person name="Gaillardin C."/>
            <person name="Czernicka M."/>
            <person name="Durrens P."/>
            <person name="Martin T."/>
            <person name="Boer E."/>
            <person name="Gabaldon T."/>
            <person name="Cruz J."/>
            <person name="Talla E."/>
            <person name="Marck C."/>
            <person name="Goffeau A."/>
            <person name="Barbe V."/>
            <person name="Baret P."/>
            <person name="Baronian K."/>
            <person name="Beier S."/>
            <person name="Bleykasten C."/>
            <person name="Bode R."/>
            <person name="Casaregola S."/>
            <person name="Despons L."/>
            <person name="Fairhead C."/>
            <person name="Giersberg M."/>
            <person name="Gierski P."/>
            <person name="Hahnel U."/>
            <person name="Hartmann A."/>
            <person name="Jankowska D."/>
            <person name="Jubin C."/>
            <person name="Jung P."/>
            <person name="Lafontaine I."/>
            <person name="Leh-Louis V."/>
            <person name="Lemaire M."/>
            <person name="Marcet-Houben M."/>
            <person name="Mascher M."/>
            <person name="Morel G."/>
            <person name="Richard G.-F."/>
            <person name="Riechen J."/>
            <person name="Sacerdot C."/>
            <person name="Sarkar A."/>
            <person name="Savel G."/>
            <person name="Schacherer J."/>
            <person name="Sherman D."/>
            <person name="Straub M.-L."/>
            <person name="Stein N."/>
            <person name="Thierry A."/>
            <person name="Trautwein-Schult A."/>
            <person name="Westhof E."/>
            <person name="Worch S."/>
            <person name="Dujon B."/>
            <person name="Souciet J.-L."/>
            <person name="Wincker P."/>
            <person name="Scholz U."/>
            <person name="Neuveglise N."/>
        </authorList>
    </citation>
    <scope>NUCLEOTIDE SEQUENCE</scope>
    <source>
        <strain evidence="8">LS3</strain>
    </source>
</reference>
<dbReference type="InterPro" id="IPR010997">
    <property type="entry name" value="HRDC-like_sf"/>
</dbReference>
<proteinExistence type="inferred from homology"/>
<keyword evidence="5" id="KW-0804">Transcription</keyword>
<sequence length="138" mass="16174">MKVETAREKFLTNFEVYEHLNEVRERAKATHQVAQTQNLDTIAIEIQSYLRERPTANPEFAQSQESITAFLKALHQEGFELEKAERLQLINSAPSSEPVLYNLIEDCEQRFPEDRVQRLLELVQEHLGYEPMPEMKDE</sequence>
<keyword evidence="6" id="KW-0539">Nucleus</keyword>
<dbReference type="GO" id="GO:0006384">
    <property type="term" value="P:transcription initiation at RNA polymerase III promoter"/>
    <property type="evidence" value="ECO:0007669"/>
    <property type="project" value="InterPro"/>
</dbReference>
<dbReference type="SMART" id="SM00657">
    <property type="entry name" value="RPOL4c"/>
    <property type="match status" value="1"/>
</dbReference>
<dbReference type="InterPro" id="IPR006590">
    <property type="entry name" value="RNA_pol_Rpb4/RPC9_core"/>
</dbReference>
<gene>
    <name evidence="8" type="ORF">GNLVRS02_ARAD1B13618g</name>
</gene>
<evidence type="ECO:0000256" key="5">
    <source>
        <dbReference type="ARBA" id="ARBA00023163"/>
    </source>
</evidence>
<evidence type="ECO:0000313" key="8">
    <source>
        <dbReference type="EMBL" id="CDP36466.1"/>
    </source>
</evidence>
<dbReference type="AlphaFoldDB" id="A0A060TB78"/>
<protein>
    <recommendedName>
        <fullName evidence="3">DNA-directed RNA polymerase III subunit RPC9</fullName>
    </recommendedName>
</protein>
<dbReference type="Pfam" id="PF03874">
    <property type="entry name" value="RNA_pol_Rpb4"/>
    <property type="match status" value="1"/>
</dbReference>
<comment type="similarity">
    <text evidence="2">Belongs to the eukaryotic RPC9 RNA polymerase subunit family.</text>
</comment>
<dbReference type="InterPro" id="IPR038846">
    <property type="entry name" value="RPC9"/>
</dbReference>
<dbReference type="PANTHER" id="PTHR15561:SF0">
    <property type="entry name" value="DNA-DIRECTED RNA POLYMERASE III SUBUNIT RPC9"/>
    <property type="match status" value="1"/>
</dbReference>
<reference evidence="8" key="1">
    <citation type="submission" date="2014-02" db="EMBL/GenBank/DDBJ databases">
        <authorList>
            <person name="Genoscope - CEA"/>
        </authorList>
    </citation>
    <scope>NUCLEOTIDE SEQUENCE</scope>
    <source>
        <strain evidence="8">LS3</strain>
    </source>
</reference>
<dbReference type="Gene3D" id="1.20.1250.40">
    <property type="match status" value="1"/>
</dbReference>
<name>A0A060TB78_BLAAD</name>
<evidence type="ECO:0000256" key="1">
    <source>
        <dbReference type="ARBA" id="ARBA00004123"/>
    </source>
</evidence>
<comment type="subcellular location">
    <subcellularLocation>
        <location evidence="1">Nucleus</location>
    </subcellularLocation>
</comment>
<evidence type="ECO:0000256" key="4">
    <source>
        <dbReference type="ARBA" id="ARBA00022478"/>
    </source>
</evidence>
<organism evidence="8">
    <name type="scientific">Blastobotrys adeninivorans</name>
    <name type="common">Yeast</name>
    <name type="synonym">Arxula adeninivorans</name>
    <dbReference type="NCBI Taxonomy" id="409370"/>
    <lineage>
        <taxon>Eukaryota</taxon>
        <taxon>Fungi</taxon>
        <taxon>Dikarya</taxon>
        <taxon>Ascomycota</taxon>
        <taxon>Saccharomycotina</taxon>
        <taxon>Dipodascomycetes</taxon>
        <taxon>Dipodascales</taxon>
        <taxon>Trichomonascaceae</taxon>
        <taxon>Blastobotrys</taxon>
    </lineage>
</organism>
<evidence type="ECO:0000256" key="6">
    <source>
        <dbReference type="ARBA" id="ARBA00023242"/>
    </source>
</evidence>
<dbReference type="EMBL" id="HG937692">
    <property type="protein sequence ID" value="CDP36466.1"/>
    <property type="molecule type" value="Genomic_DNA"/>
</dbReference>
<dbReference type="GO" id="GO:0000166">
    <property type="term" value="F:nucleotide binding"/>
    <property type="evidence" value="ECO:0007669"/>
    <property type="project" value="InterPro"/>
</dbReference>
<dbReference type="InterPro" id="IPR005574">
    <property type="entry name" value="Rpb4/RPC9"/>
</dbReference>
<dbReference type="InterPro" id="IPR038324">
    <property type="entry name" value="Rpb4/RPC9_sf"/>
</dbReference>
<evidence type="ECO:0000259" key="7">
    <source>
        <dbReference type="SMART" id="SM00657"/>
    </source>
</evidence>
<feature type="domain" description="RNA polymerase Rpb4/RPC9 core" evidence="7">
    <location>
        <begin position="1"/>
        <end position="133"/>
    </location>
</feature>